<evidence type="ECO:0000259" key="11">
    <source>
        <dbReference type="Pfam" id="PF16491"/>
    </source>
</evidence>
<dbReference type="InterPro" id="IPR027057">
    <property type="entry name" value="CAXX_Prtase_1"/>
</dbReference>
<sequence length="435" mass="45352">MSTAAVAPTPVRSRRRALGSAVVLGAALVVVIAVATPWDVLGTPPGGRTPVDPAAAFSAEQVARAEAFAGALRPASLVSLLLSLTVSAVFGLTRAGAATARRLARPLGGGWVWQVLLGGVAILLVGRLVTLPLSAYGEVVRHRYGLSTRGWDLWARDVAVATGINAGLTALGLLAVVALARRAPRTWWAWAGGGAAALVVVGSFLYPMVIEPAFNEFQPLPAGELRTDLFALAERSGTPVEDVLVADASRRTTALNAYVSGFGSTRRIVVYDTVLDRLPDAEIESIVAHELGHVANDDVLTGTLIGALGAGAGVSLLGWLLGSAPLLRRAGARGPGDGAVVGLLLFLVAAGTLLSTPVQNLVSRQIEARADLHALDLTEDPASFTAMQRRLGEANLNDPDPPAAWHWFYGSHPTVPQRIAFAGDWARLHDAPVPE</sequence>
<feature type="transmembrane region" description="Helical" evidence="9">
    <location>
        <begin position="187"/>
        <end position="209"/>
    </location>
</feature>
<comment type="similarity">
    <text evidence="8">Belongs to the peptidase M48 family.</text>
</comment>
<keyword evidence="5 8" id="KW-0482">Metalloprotease</keyword>
<dbReference type="CDD" id="cd07343">
    <property type="entry name" value="M48A_Zmpste24p_like"/>
    <property type="match status" value="1"/>
</dbReference>
<dbReference type="Gene3D" id="3.30.2010.10">
    <property type="entry name" value="Metalloproteases ('zincins'), catalytic domain"/>
    <property type="match status" value="1"/>
</dbReference>
<keyword evidence="3 8" id="KW-0378">Hydrolase</keyword>
<evidence type="ECO:0000256" key="2">
    <source>
        <dbReference type="ARBA" id="ARBA00022723"/>
    </source>
</evidence>
<dbReference type="GO" id="GO:0046872">
    <property type="term" value="F:metal ion binding"/>
    <property type="evidence" value="ECO:0007669"/>
    <property type="project" value="UniProtKB-KW"/>
</dbReference>
<dbReference type="OrthoDB" id="9781930at2"/>
<feature type="transmembrane region" description="Helical" evidence="9">
    <location>
        <begin position="17"/>
        <end position="38"/>
    </location>
</feature>
<feature type="transmembrane region" description="Helical" evidence="9">
    <location>
        <begin position="304"/>
        <end position="327"/>
    </location>
</feature>
<evidence type="ECO:0000259" key="10">
    <source>
        <dbReference type="Pfam" id="PF01435"/>
    </source>
</evidence>
<dbReference type="Proteomes" id="UP000321490">
    <property type="component" value="Unassembled WGS sequence"/>
</dbReference>
<evidence type="ECO:0000256" key="1">
    <source>
        <dbReference type="ARBA" id="ARBA00022670"/>
    </source>
</evidence>
<dbReference type="Pfam" id="PF01435">
    <property type="entry name" value="Peptidase_M48"/>
    <property type="match status" value="1"/>
</dbReference>
<dbReference type="AlphaFoldDB" id="A0A562INL3"/>
<evidence type="ECO:0000256" key="6">
    <source>
        <dbReference type="PIRSR" id="PIRSR627057-1"/>
    </source>
</evidence>
<keyword evidence="9" id="KW-0472">Membrane</keyword>
<reference evidence="12 13" key="1">
    <citation type="submission" date="2019-07" db="EMBL/GenBank/DDBJ databases">
        <title>R&amp;d 2014.</title>
        <authorList>
            <person name="Klenk H.-P."/>
        </authorList>
    </citation>
    <scope>NUCLEOTIDE SEQUENCE [LARGE SCALE GENOMIC DNA]</scope>
    <source>
        <strain evidence="12 13">DSM 45764</strain>
    </source>
</reference>
<evidence type="ECO:0000313" key="13">
    <source>
        <dbReference type="Proteomes" id="UP000321490"/>
    </source>
</evidence>
<evidence type="ECO:0000256" key="7">
    <source>
        <dbReference type="PIRSR" id="PIRSR627057-2"/>
    </source>
</evidence>
<feature type="transmembrane region" description="Helical" evidence="9">
    <location>
        <begin position="109"/>
        <end position="129"/>
    </location>
</feature>
<evidence type="ECO:0000256" key="9">
    <source>
        <dbReference type="SAM" id="Phobius"/>
    </source>
</evidence>
<dbReference type="EMBL" id="VLKF01000001">
    <property type="protein sequence ID" value="TWH72315.1"/>
    <property type="molecule type" value="Genomic_DNA"/>
</dbReference>
<feature type="active site" description="Proton donor" evidence="6">
    <location>
        <position position="371"/>
    </location>
</feature>
<evidence type="ECO:0000256" key="4">
    <source>
        <dbReference type="ARBA" id="ARBA00022833"/>
    </source>
</evidence>
<evidence type="ECO:0000313" key="12">
    <source>
        <dbReference type="EMBL" id="TWH72315.1"/>
    </source>
</evidence>
<dbReference type="InterPro" id="IPR032456">
    <property type="entry name" value="Peptidase_M48_N"/>
</dbReference>
<feature type="binding site" evidence="7">
    <location>
        <position position="289"/>
    </location>
    <ligand>
        <name>Zn(2+)</name>
        <dbReference type="ChEBI" id="CHEBI:29105"/>
        <note>catalytic</note>
    </ligand>
</feature>
<keyword evidence="2 7" id="KW-0479">Metal-binding</keyword>
<feature type="binding site" evidence="7">
    <location>
        <position position="367"/>
    </location>
    <ligand>
        <name>Zn(2+)</name>
        <dbReference type="ChEBI" id="CHEBI:29105"/>
        <note>catalytic</note>
    </ligand>
</feature>
<feature type="transmembrane region" description="Helical" evidence="9">
    <location>
        <begin position="158"/>
        <end position="180"/>
    </location>
</feature>
<gene>
    <name evidence="12" type="ORF">JD78_00826</name>
</gene>
<evidence type="ECO:0000256" key="8">
    <source>
        <dbReference type="RuleBase" id="RU003983"/>
    </source>
</evidence>
<evidence type="ECO:0000256" key="3">
    <source>
        <dbReference type="ARBA" id="ARBA00022801"/>
    </source>
</evidence>
<feature type="domain" description="Peptidase M48" evidence="10">
    <location>
        <begin position="220"/>
        <end position="423"/>
    </location>
</feature>
<feature type="domain" description="CAAX prenyl protease 1 N-terminal" evidence="11">
    <location>
        <begin position="54"/>
        <end position="215"/>
    </location>
</feature>
<evidence type="ECO:0000256" key="5">
    <source>
        <dbReference type="ARBA" id="ARBA00023049"/>
    </source>
</evidence>
<feature type="binding site" evidence="7">
    <location>
        <position position="293"/>
    </location>
    <ligand>
        <name>Zn(2+)</name>
        <dbReference type="ChEBI" id="CHEBI:29105"/>
        <note>catalytic</note>
    </ligand>
</feature>
<dbReference type="InterPro" id="IPR001915">
    <property type="entry name" value="Peptidase_M48"/>
</dbReference>
<keyword evidence="9" id="KW-0812">Transmembrane</keyword>
<keyword evidence="13" id="KW-1185">Reference proteome</keyword>
<keyword evidence="9" id="KW-1133">Transmembrane helix</keyword>
<feature type="transmembrane region" description="Helical" evidence="9">
    <location>
        <begin position="77"/>
        <end position="97"/>
    </location>
</feature>
<dbReference type="GO" id="GO:0071586">
    <property type="term" value="P:CAAX-box protein processing"/>
    <property type="evidence" value="ECO:0007669"/>
    <property type="project" value="InterPro"/>
</dbReference>
<dbReference type="GO" id="GO:0004222">
    <property type="term" value="F:metalloendopeptidase activity"/>
    <property type="evidence" value="ECO:0007669"/>
    <property type="project" value="InterPro"/>
</dbReference>
<keyword evidence="1 8" id="KW-0645">Protease</keyword>
<dbReference type="PANTHER" id="PTHR10120">
    <property type="entry name" value="CAAX PRENYL PROTEASE 1"/>
    <property type="match status" value="1"/>
</dbReference>
<comment type="cofactor">
    <cofactor evidence="7 8">
        <name>Zn(2+)</name>
        <dbReference type="ChEBI" id="CHEBI:29105"/>
    </cofactor>
    <text evidence="7 8">Binds 1 zinc ion per subunit.</text>
</comment>
<accession>A0A562INL3</accession>
<protein>
    <submittedName>
        <fullName evidence="12">STE24 endopeptidase</fullName>
    </submittedName>
</protein>
<dbReference type="RefSeq" id="WP_153357129.1">
    <property type="nucleotide sequence ID" value="NZ_JABGDC010000007.1"/>
</dbReference>
<feature type="transmembrane region" description="Helical" evidence="9">
    <location>
        <begin position="339"/>
        <end position="358"/>
    </location>
</feature>
<dbReference type="Pfam" id="PF16491">
    <property type="entry name" value="Peptidase_M48_N"/>
    <property type="match status" value="1"/>
</dbReference>
<organism evidence="12 13">
    <name type="scientific">Modestobacter roseus</name>
    <dbReference type="NCBI Taxonomy" id="1181884"/>
    <lineage>
        <taxon>Bacteria</taxon>
        <taxon>Bacillati</taxon>
        <taxon>Actinomycetota</taxon>
        <taxon>Actinomycetes</taxon>
        <taxon>Geodermatophilales</taxon>
        <taxon>Geodermatophilaceae</taxon>
        <taxon>Modestobacter</taxon>
    </lineage>
</organism>
<keyword evidence="4 7" id="KW-0862">Zinc</keyword>
<feature type="active site" evidence="6">
    <location>
        <position position="290"/>
    </location>
</feature>
<proteinExistence type="inferred from homology"/>
<comment type="caution">
    <text evidence="12">The sequence shown here is derived from an EMBL/GenBank/DDBJ whole genome shotgun (WGS) entry which is preliminary data.</text>
</comment>
<name>A0A562INL3_9ACTN</name>